<dbReference type="Proteomes" id="UP001209344">
    <property type="component" value="Unassembled WGS sequence"/>
</dbReference>
<gene>
    <name evidence="1" type="ORF">ONT16_05015</name>
</gene>
<reference evidence="1" key="1">
    <citation type="submission" date="2022-11" db="EMBL/GenBank/DDBJ databases">
        <title>Genomic repertoires linked with pathogenic potency of arthritogenic Prevotella copri isolated from the gut of rheumatoid arthritis patients.</title>
        <authorList>
            <person name="Nii T."/>
            <person name="Maeda Y."/>
            <person name="Motooka D."/>
            <person name="Naito M."/>
            <person name="Matsumoto Y."/>
            <person name="Ogawa T."/>
            <person name="Oguro-Igashira E."/>
            <person name="Kishikawa T."/>
            <person name="Yamashita M."/>
            <person name="Koizumi S."/>
            <person name="Kurakawa T."/>
            <person name="Okumura R."/>
            <person name="Kayama H."/>
            <person name="Murakami M."/>
            <person name="Sakaguchi T."/>
            <person name="Das B."/>
            <person name="Nakamura S."/>
            <person name="Okada Y."/>
            <person name="Kumanogoh A."/>
            <person name="Takeda K."/>
        </authorList>
    </citation>
    <scope>NUCLEOTIDE SEQUENCE</scope>
    <source>
        <strain evidence="1">F3-75</strain>
    </source>
</reference>
<evidence type="ECO:0008006" key="3">
    <source>
        <dbReference type="Google" id="ProtNLM"/>
    </source>
</evidence>
<comment type="caution">
    <text evidence="1">The sequence shown here is derived from an EMBL/GenBank/DDBJ whole genome shotgun (WGS) entry which is preliminary data.</text>
</comment>
<proteinExistence type="predicted"/>
<evidence type="ECO:0000313" key="1">
    <source>
        <dbReference type="EMBL" id="MCW4127630.1"/>
    </source>
</evidence>
<protein>
    <recommendedName>
        <fullName evidence="3">Transcriptional regulator, AbiEi antitoxin, Type IV TA system</fullName>
    </recommendedName>
</protein>
<organism evidence="1 2">
    <name type="scientific">Segatella copri</name>
    <dbReference type="NCBI Taxonomy" id="165179"/>
    <lineage>
        <taxon>Bacteria</taxon>
        <taxon>Pseudomonadati</taxon>
        <taxon>Bacteroidota</taxon>
        <taxon>Bacteroidia</taxon>
        <taxon>Bacteroidales</taxon>
        <taxon>Prevotellaceae</taxon>
        <taxon>Segatella</taxon>
    </lineage>
</organism>
<dbReference type="RefSeq" id="WP_070101922.1">
    <property type="nucleotide sequence ID" value="NZ_JAPDVK010000001.1"/>
</dbReference>
<name>A0AAP3F5E8_9BACT</name>
<evidence type="ECO:0000313" key="2">
    <source>
        <dbReference type="Proteomes" id="UP001209344"/>
    </source>
</evidence>
<sequence length="191" mass="22299">MSLQKNVLEAMLNSSRSVFNVQSLRMLTDCKDSQKLTQSLHYYIKEGKIRNPRRGIYTKATYDEKEMACSLYRPAYISLEYVLQRAGIVFQYDDTITCVSYLNRIVDIDDKTYQFRIINPELWIGMEGIEQKDNTLIAVPERAFLDMVYLSAGNCYFDNLHPLNKTKVKQLLPLYKSKALMERVTKLLNLK</sequence>
<dbReference type="EMBL" id="JAPDVK010000001">
    <property type="protein sequence ID" value="MCW4127630.1"/>
    <property type="molecule type" value="Genomic_DNA"/>
</dbReference>
<dbReference type="AlphaFoldDB" id="A0AAP3F5E8"/>
<accession>A0AAP3F5E8</accession>